<evidence type="ECO:0000256" key="3">
    <source>
        <dbReference type="ARBA" id="ARBA00023134"/>
    </source>
</evidence>
<evidence type="ECO:0000313" key="6">
    <source>
        <dbReference type="Proteomes" id="UP000676336"/>
    </source>
</evidence>
<dbReference type="EMBL" id="CAJOBI010342088">
    <property type="protein sequence ID" value="CAF5214392.1"/>
    <property type="molecule type" value="Genomic_DNA"/>
</dbReference>
<dbReference type="GO" id="GO:0032790">
    <property type="term" value="P:ribosome disassembly"/>
    <property type="evidence" value="ECO:0007669"/>
    <property type="project" value="TreeGrafter"/>
</dbReference>
<dbReference type="AlphaFoldDB" id="A0A8S3JBA3"/>
<dbReference type="PANTHER" id="PTHR43261">
    <property type="entry name" value="TRANSLATION ELONGATION FACTOR G-RELATED"/>
    <property type="match status" value="1"/>
</dbReference>
<reference evidence="5" key="1">
    <citation type="submission" date="2021-02" db="EMBL/GenBank/DDBJ databases">
        <authorList>
            <person name="Nowell W R."/>
        </authorList>
    </citation>
    <scope>NUCLEOTIDE SEQUENCE</scope>
</reference>
<dbReference type="GO" id="GO:0005739">
    <property type="term" value="C:mitochondrion"/>
    <property type="evidence" value="ECO:0007669"/>
    <property type="project" value="TreeGrafter"/>
</dbReference>
<dbReference type="Proteomes" id="UP000676336">
    <property type="component" value="Unassembled WGS sequence"/>
</dbReference>
<dbReference type="GO" id="GO:0032543">
    <property type="term" value="P:mitochondrial translation"/>
    <property type="evidence" value="ECO:0007669"/>
    <property type="project" value="TreeGrafter"/>
</dbReference>
<dbReference type="Gene3D" id="3.40.50.300">
    <property type="entry name" value="P-loop containing nucleotide triphosphate hydrolases"/>
    <property type="match status" value="1"/>
</dbReference>
<organism evidence="5 6">
    <name type="scientific">Rotaria magnacalcarata</name>
    <dbReference type="NCBI Taxonomy" id="392030"/>
    <lineage>
        <taxon>Eukaryota</taxon>
        <taxon>Metazoa</taxon>
        <taxon>Spiralia</taxon>
        <taxon>Gnathifera</taxon>
        <taxon>Rotifera</taxon>
        <taxon>Eurotatoria</taxon>
        <taxon>Bdelloidea</taxon>
        <taxon>Philodinida</taxon>
        <taxon>Philodinidae</taxon>
        <taxon>Rotaria</taxon>
    </lineage>
</organism>
<dbReference type="SUPFAM" id="SSF50447">
    <property type="entry name" value="Translation proteins"/>
    <property type="match status" value="1"/>
</dbReference>
<dbReference type="GO" id="GO:0005525">
    <property type="term" value="F:GTP binding"/>
    <property type="evidence" value="ECO:0007669"/>
    <property type="project" value="UniProtKB-KW"/>
</dbReference>
<dbReference type="InterPro" id="IPR053905">
    <property type="entry name" value="EF-G-like_DII"/>
</dbReference>
<proteinExistence type="predicted"/>
<evidence type="ECO:0000313" key="5">
    <source>
        <dbReference type="EMBL" id="CAF5214392.1"/>
    </source>
</evidence>
<evidence type="ECO:0000256" key="2">
    <source>
        <dbReference type="ARBA" id="ARBA00022917"/>
    </source>
</evidence>
<dbReference type="Gene3D" id="2.40.30.10">
    <property type="entry name" value="Translation factors"/>
    <property type="match status" value="1"/>
</dbReference>
<gene>
    <name evidence="5" type="ORF">SMN809_LOCUS79280</name>
</gene>
<feature type="non-terminal residue" evidence="5">
    <location>
        <position position="121"/>
    </location>
</feature>
<dbReference type="PANTHER" id="PTHR43261:SF1">
    <property type="entry name" value="RIBOSOME-RELEASING FACTOR 2, MITOCHONDRIAL"/>
    <property type="match status" value="1"/>
</dbReference>
<dbReference type="InterPro" id="IPR027417">
    <property type="entry name" value="P-loop_NTPase"/>
</dbReference>
<feature type="domain" description="Elongation factor G-like" evidence="4">
    <location>
        <begin position="50"/>
        <end position="120"/>
    </location>
</feature>
<keyword evidence="3" id="KW-0342">GTP-binding</keyword>
<keyword evidence="2" id="KW-0648">Protein biosynthesis</keyword>
<accession>A0A8S3JBA3</accession>
<dbReference type="Pfam" id="PF22042">
    <property type="entry name" value="EF-G_D2"/>
    <property type="match status" value="1"/>
</dbReference>
<sequence length="121" mass="13673">MIRDQRYVPVLVGSSIKNIGVPTLLDAIVNFLPHARTIPGSSISNMGTFMYIFKTVHDRQKLPLSFARIYSGSVKRRMSLFNTRTNEREQINKVFLPFADNMEDIDEIRAGSIAVLSGLKE</sequence>
<dbReference type="InterPro" id="IPR009000">
    <property type="entry name" value="Transl_B-barrel_sf"/>
</dbReference>
<comment type="caution">
    <text evidence="5">The sequence shown here is derived from an EMBL/GenBank/DDBJ whole genome shotgun (WGS) entry which is preliminary data.</text>
</comment>
<evidence type="ECO:0000259" key="4">
    <source>
        <dbReference type="Pfam" id="PF22042"/>
    </source>
</evidence>
<evidence type="ECO:0000256" key="1">
    <source>
        <dbReference type="ARBA" id="ARBA00022741"/>
    </source>
</evidence>
<name>A0A8S3JBA3_9BILA</name>
<dbReference type="GO" id="GO:0003924">
    <property type="term" value="F:GTPase activity"/>
    <property type="evidence" value="ECO:0007669"/>
    <property type="project" value="TreeGrafter"/>
</dbReference>
<protein>
    <recommendedName>
        <fullName evidence="4">Elongation factor G-like domain-containing protein</fullName>
    </recommendedName>
</protein>
<keyword evidence="1" id="KW-0547">Nucleotide-binding</keyword>